<accession>A0A0U5L2R2</accession>
<dbReference type="GeneID" id="84613055"/>
<dbReference type="EMBL" id="LN907827">
    <property type="protein sequence ID" value="CUU24159.1"/>
    <property type="molecule type" value="Genomic_DNA"/>
</dbReference>
<dbReference type="PATRIC" id="fig|1619313.3.peg.1998"/>
<keyword evidence="2" id="KW-1185">Reference proteome</keyword>
<sequence>MKKWFVSYVVKPQGQEHKTLHAFIEGDDVEEELTAYIYGIKELMKLETEEITVLSVSLV</sequence>
<evidence type="ECO:0000313" key="2">
    <source>
        <dbReference type="Proteomes" id="UP000059419"/>
    </source>
</evidence>
<dbReference type="Proteomes" id="UP000059419">
    <property type="component" value="Chromosome 1"/>
</dbReference>
<name>A0A0U5L2R2_9GAMM</name>
<reference evidence="2" key="1">
    <citation type="submission" date="2015-11" db="EMBL/GenBank/DDBJ databases">
        <authorList>
            <person name="Blom J."/>
        </authorList>
    </citation>
    <scope>NUCLEOTIDE SEQUENCE [LARGE SCALE GENOMIC DNA]</scope>
</reference>
<dbReference type="AlphaFoldDB" id="A0A0U5L2R2"/>
<protein>
    <submittedName>
        <fullName evidence="1">Uncharacterized protein</fullName>
    </submittedName>
</protein>
<dbReference type="RefSeq" id="WP_067435341.1">
    <property type="nucleotide sequence ID" value="NZ_CP072598.1"/>
</dbReference>
<gene>
    <name evidence="1" type="ORF">EM595_1925</name>
</gene>
<proteinExistence type="predicted"/>
<dbReference type="KEGG" id="ege:EM595_1925"/>
<dbReference type="OrthoDB" id="6548589at2"/>
<organism evidence="1 2">
    <name type="scientific">Duffyella gerundensis</name>
    <dbReference type="NCBI Taxonomy" id="1619313"/>
    <lineage>
        <taxon>Bacteria</taxon>
        <taxon>Pseudomonadati</taxon>
        <taxon>Pseudomonadota</taxon>
        <taxon>Gammaproteobacteria</taxon>
        <taxon>Enterobacterales</taxon>
        <taxon>Erwiniaceae</taxon>
        <taxon>Duffyella</taxon>
    </lineage>
</organism>
<evidence type="ECO:0000313" key="1">
    <source>
        <dbReference type="EMBL" id="CUU24159.1"/>
    </source>
</evidence>